<feature type="region of interest" description="Disordered" evidence="6">
    <location>
        <begin position="450"/>
        <end position="471"/>
    </location>
</feature>
<keyword evidence="9" id="KW-1185">Reference proteome</keyword>
<evidence type="ECO:0000256" key="6">
    <source>
        <dbReference type="SAM" id="MobiDB-lite"/>
    </source>
</evidence>
<dbReference type="RefSeq" id="WP_214394864.1">
    <property type="nucleotide sequence ID" value="NZ_JAHBOL010000007.1"/>
</dbReference>
<reference evidence="8 9" key="1">
    <citation type="submission" date="2021-05" db="EMBL/GenBank/DDBJ databases">
        <title>Draft Genome Sequences of Clinical Respiratory Isolates of Mycobacterium goodii Recovered in Ireland.</title>
        <authorList>
            <person name="Flanagan P.R."/>
            <person name="Mok S."/>
            <person name="Roycroft E."/>
            <person name="Rogers T.R."/>
            <person name="Fitzgibbon M."/>
        </authorList>
    </citation>
    <scope>NUCLEOTIDE SEQUENCE [LARGE SCALE GENOMIC DNA]</scope>
    <source>
        <strain evidence="8 9">14IE55</strain>
    </source>
</reference>
<dbReference type="PANTHER" id="PTHR30011">
    <property type="entry name" value="ALKANESULFONATE MONOOXYGENASE-RELATED"/>
    <property type="match status" value="1"/>
</dbReference>
<comment type="caution">
    <text evidence="8">The sequence shown here is derived from an EMBL/GenBank/DDBJ whole genome shotgun (WGS) entry which is preliminary data.</text>
</comment>
<keyword evidence="4" id="KW-0503">Monooxygenase</keyword>
<evidence type="ECO:0000313" key="8">
    <source>
        <dbReference type="EMBL" id="MBU8823851.1"/>
    </source>
</evidence>
<evidence type="ECO:0000256" key="2">
    <source>
        <dbReference type="ARBA" id="ARBA00022643"/>
    </source>
</evidence>
<evidence type="ECO:0000256" key="4">
    <source>
        <dbReference type="ARBA" id="ARBA00023033"/>
    </source>
</evidence>
<dbReference type="Pfam" id="PF00296">
    <property type="entry name" value="Bac_luciferase"/>
    <property type="match status" value="1"/>
</dbReference>
<dbReference type="InterPro" id="IPR011251">
    <property type="entry name" value="Luciferase-like_dom"/>
</dbReference>
<evidence type="ECO:0000259" key="7">
    <source>
        <dbReference type="Pfam" id="PF00296"/>
    </source>
</evidence>
<gene>
    <name evidence="8" type="ORF">KL859_13340</name>
</gene>
<dbReference type="Proteomes" id="UP000696413">
    <property type="component" value="Unassembled WGS sequence"/>
</dbReference>
<keyword evidence="3" id="KW-0560">Oxidoreductase</keyword>
<sequence>MTHKPLLFSAFVMNTPSHIVHGLWRAPSAKQHRFNELDFWIDIAKTVEKGGFDNLFFADLIGVYSDHRGSWKDFPRKGLQIPSNDPMVLLSAIASHTEHLGLAFTASPIQEPPFNFARRVSTLDHATKGRIGWNVVTSALENSWRNFGRQRLDHDERYRLADEYLEVAYKLWEGSWDDGAIVNDPIMGVFADPERIHKIYHNGEYFNVEGPHLVAPSPQRTPVLFQAGASPTGRDFAARHAEAQFIVCPDPSSAARLIESTRNLAARYGRRRGDIKFFQGMTFVVGSTDDEARRREAELESWLDVDGMIAHFGGMIGVDLGRYEKDTPIDVVQTESQQASLNWLRESAAGRTPTLGDVVALRARSNRIVGTPERIADALEIWRDAGVDGINVTNSVLPGSFEEFAEHVMPVLRKRGLARLDWRGTSFRSRLFGHDLLPDRHPGARYRRAFSSTSGATPTPNDPANCDGAHA</sequence>
<evidence type="ECO:0000313" key="9">
    <source>
        <dbReference type="Proteomes" id="UP000696413"/>
    </source>
</evidence>
<dbReference type="InterPro" id="IPR036661">
    <property type="entry name" value="Luciferase-like_sf"/>
</dbReference>
<dbReference type="SUPFAM" id="SSF51679">
    <property type="entry name" value="Bacterial luciferase-like"/>
    <property type="match status" value="1"/>
</dbReference>
<protein>
    <submittedName>
        <fullName evidence="8">LLM class flavin-dependent oxidoreductase</fullName>
    </submittedName>
</protein>
<dbReference type="PANTHER" id="PTHR30011:SF16">
    <property type="entry name" value="C2H2 FINGER DOMAIN TRANSCRIPTION FACTOR (EUROFUNG)-RELATED"/>
    <property type="match status" value="1"/>
</dbReference>
<dbReference type="NCBIfam" id="TIGR03860">
    <property type="entry name" value="FMN_nitrolo"/>
    <property type="match status" value="1"/>
</dbReference>
<feature type="domain" description="Luciferase-like" evidence="7">
    <location>
        <begin position="29"/>
        <end position="388"/>
    </location>
</feature>
<keyword evidence="1" id="KW-0285">Flavoprotein</keyword>
<dbReference type="InterPro" id="IPR016215">
    <property type="entry name" value="NTA_MOA"/>
</dbReference>
<proteinExistence type="inferred from homology"/>
<dbReference type="InterPro" id="IPR051260">
    <property type="entry name" value="Diverse_substr_monoxygenases"/>
</dbReference>
<evidence type="ECO:0000256" key="1">
    <source>
        <dbReference type="ARBA" id="ARBA00022630"/>
    </source>
</evidence>
<name>A0ABS6HMM3_MYCGD</name>
<evidence type="ECO:0000256" key="3">
    <source>
        <dbReference type="ARBA" id="ARBA00023002"/>
    </source>
</evidence>
<dbReference type="PIRSF" id="PIRSF000337">
    <property type="entry name" value="NTA_MOA"/>
    <property type="match status" value="1"/>
</dbReference>
<comment type="similarity">
    <text evidence="5">Belongs to the NtaA/SnaA/DszA monooxygenase family.</text>
</comment>
<feature type="compositionally biased region" description="Polar residues" evidence="6">
    <location>
        <begin position="450"/>
        <end position="459"/>
    </location>
</feature>
<dbReference type="Gene3D" id="3.20.20.30">
    <property type="entry name" value="Luciferase-like domain"/>
    <property type="match status" value="1"/>
</dbReference>
<evidence type="ECO:0000256" key="5">
    <source>
        <dbReference type="ARBA" id="ARBA00033748"/>
    </source>
</evidence>
<keyword evidence="2" id="KW-0288">FMN</keyword>
<dbReference type="EMBL" id="JAHBOM010000009">
    <property type="protein sequence ID" value="MBU8823851.1"/>
    <property type="molecule type" value="Genomic_DNA"/>
</dbReference>
<accession>A0ABS6HMM3</accession>
<organism evidence="8 9">
    <name type="scientific">Mycolicibacterium goodii</name>
    <name type="common">Mycobacterium goodii</name>
    <dbReference type="NCBI Taxonomy" id="134601"/>
    <lineage>
        <taxon>Bacteria</taxon>
        <taxon>Bacillati</taxon>
        <taxon>Actinomycetota</taxon>
        <taxon>Actinomycetes</taxon>
        <taxon>Mycobacteriales</taxon>
        <taxon>Mycobacteriaceae</taxon>
        <taxon>Mycolicibacterium</taxon>
    </lineage>
</organism>